<reference evidence="1 2" key="1">
    <citation type="journal article" date="2015" name="Nature">
        <title>rRNA introns, odd ribosomes, and small enigmatic genomes across a large radiation of phyla.</title>
        <authorList>
            <person name="Brown C.T."/>
            <person name="Hug L.A."/>
            <person name="Thomas B.C."/>
            <person name="Sharon I."/>
            <person name="Castelle C.J."/>
            <person name="Singh A."/>
            <person name="Wilkins M.J."/>
            <person name="Williams K.H."/>
            <person name="Banfield J.F."/>
        </authorList>
    </citation>
    <scope>NUCLEOTIDE SEQUENCE [LARGE SCALE GENOMIC DNA]</scope>
</reference>
<dbReference type="STRING" id="1618443.UV73_C0007G0029"/>
<organism evidence="1 2">
    <name type="scientific">Candidatus Gottesmanbacteria bacterium GW2011_GWA2_43_14</name>
    <dbReference type="NCBI Taxonomy" id="1618443"/>
    <lineage>
        <taxon>Bacteria</taxon>
        <taxon>Candidatus Gottesmaniibacteriota</taxon>
    </lineage>
</organism>
<accession>A0A0G1FRE6</accession>
<name>A0A0G1FRE6_9BACT</name>
<gene>
    <name evidence="1" type="ORF">UV73_C0007G0029</name>
</gene>
<evidence type="ECO:0000313" key="2">
    <source>
        <dbReference type="Proteomes" id="UP000034894"/>
    </source>
</evidence>
<protein>
    <submittedName>
        <fullName evidence="1">Uncharacterized protein</fullName>
    </submittedName>
</protein>
<comment type="caution">
    <text evidence="1">The sequence shown here is derived from an EMBL/GenBank/DDBJ whole genome shotgun (WGS) entry which is preliminary data.</text>
</comment>
<dbReference type="AlphaFoldDB" id="A0A0G1FRE6"/>
<sequence length="426" mass="48557">MQVELTSFNLEKAIGLPPEGIIFTRPEVATINPFLFSSDEFRTRLVLKDDQVAFDPVFLYDLFVISQAIDETINQNASVFPDIKDQVGKGEFRELVRLHDSEKMKQVQKNFIRTLKTAREDVEEQGRKVVMAFPIWGSLAIMRAMEREQIPQEVLQPADISGSLGTETGHAKAEKLAPELLDPEKVVFFPDDIFDTCVTLIELGIERAKVKVARNGLKINHDIFQDVEAFEDKMRLARKGLLSQEETVKVWKDLAELLWEVDIISAPFSIKNPPFADAVITLSTKVWKDPDSSDWDRKKAAIQGQLMFQTHYINPDNWIIGGRWEGIPLLDTKVSGKTVMDLLARDQEKYLITEKQLRNLQQAGLDILSFRAFSGLDGLWVFNPDGLNVDKVSDNFDRDLLPENQLVQLYAGYISAYAQKRWPEIN</sequence>
<dbReference type="Proteomes" id="UP000034894">
    <property type="component" value="Unassembled WGS sequence"/>
</dbReference>
<evidence type="ECO:0000313" key="1">
    <source>
        <dbReference type="EMBL" id="KKS97586.1"/>
    </source>
</evidence>
<dbReference type="EMBL" id="LCFP01000007">
    <property type="protein sequence ID" value="KKS97586.1"/>
    <property type="molecule type" value="Genomic_DNA"/>
</dbReference>
<proteinExistence type="predicted"/>